<feature type="transmembrane region" description="Helical" evidence="8">
    <location>
        <begin position="6"/>
        <end position="27"/>
    </location>
</feature>
<proteinExistence type="predicted"/>
<dbReference type="PANTHER" id="PTHR31081">
    <property type="entry name" value="UREIDE PERMEASE 1-RELATED-RELATED"/>
    <property type="match status" value="1"/>
</dbReference>
<feature type="transmembrane region" description="Helical" evidence="8">
    <location>
        <begin position="313"/>
        <end position="331"/>
    </location>
</feature>
<dbReference type="STRING" id="623281.SAMN05421747_12142"/>
<sequence length="334" mass="35300">MFIVENYGLAVLFCIITMLCWGSWANTQKLVQHRWRFELFYWDYVWGIFLLALIGAFTMGSIGESGRPFLDDLAQADAANIRSAFIGGVVFNLANILLTAAIAGAGMAVAFPVGIGLALVIGVLINYLMLSKGDPVLLFCGVALVTLAIVLNAVAYSRHAGSSGKIGVGKWIGVSVVAGVLMSTFYPFIAAGMDLEDFVSPAPGKMTPYTAFVVFAGGIVVSNLLFNTVLMRRPLEGTPVRYIDYVKGRFGVHLVGILGGCIWGVGNLFNLIAAGKAGPAISYGLGQGATLVAALWGVLIWKEFKGGSNTVNVLVAIMFVLFVTGLGLVIASGI</sequence>
<evidence type="ECO:0000256" key="1">
    <source>
        <dbReference type="ARBA" id="ARBA00004141"/>
    </source>
</evidence>
<feature type="transmembrane region" description="Helical" evidence="8">
    <location>
        <begin position="209"/>
        <end position="230"/>
    </location>
</feature>
<feature type="transmembrane region" description="Helical" evidence="8">
    <location>
        <begin position="136"/>
        <end position="156"/>
    </location>
</feature>
<evidence type="ECO:0000256" key="3">
    <source>
        <dbReference type="ARBA" id="ARBA00022692"/>
    </source>
</evidence>
<dbReference type="InterPro" id="IPR030189">
    <property type="entry name" value="UPS_plant"/>
</dbReference>
<protein>
    <submittedName>
        <fullName evidence="9">Glucose uptake protein</fullName>
    </submittedName>
</protein>
<name>A0A1I1LHK0_9SPHI</name>
<organism evidence="9 10">
    <name type="scientific">Parapedobacter composti</name>
    <dbReference type="NCBI Taxonomy" id="623281"/>
    <lineage>
        <taxon>Bacteria</taxon>
        <taxon>Pseudomonadati</taxon>
        <taxon>Bacteroidota</taxon>
        <taxon>Sphingobacteriia</taxon>
        <taxon>Sphingobacteriales</taxon>
        <taxon>Sphingobacteriaceae</taxon>
        <taxon>Parapedobacter</taxon>
    </lineage>
</organism>
<keyword evidence="3 8" id="KW-0812">Transmembrane</keyword>
<feature type="transmembrane region" description="Helical" evidence="8">
    <location>
        <begin position="39"/>
        <end position="63"/>
    </location>
</feature>
<feature type="transmembrane region" description="Helical" evidence="8">
    <location>
        <begin position="83"/>
        <end position="102"/>
    </location>
</feature>
<dbReference type="AlphaFoldDB" id="A0A1I1LHK0"/>
<keyword evidence="6 8" id="KW-1133">Transmembrane helix</keyword>
<dbReference type="OrthoDB" id="110585at2"/>
<dbReference type="InterPro" id="IPR009834">
    <property type="entry name" value="Ureide_permease"/>
</dbReference>
<dbReference type="Proteomes" id="UP000199577">
    <property type="component" value="Unassembled WGS sequence"/>
</dbReference>
<evidence type="ECO:0000256" key="2">
    <source>
        <dbReference type="ARBA" id="ARBA00022448"/>
    </source>
</evidence>
<gene>
    <name evidence="9" type="ORF">SAMN05421747_12142</name>
</gene>
<feature type="transmembrane region" description="Helical" evidence="8">
    <location>
        <begin position="280"/>
        <end position="301"/>
    </location>
</feature>
<evidence type="ECO:0000313" key="9">
    <source>
        <dbReference type="EMBL" id="SFC72519.1"/>
    </source>
</evidence>
<dbReference type="EMBL" id="FOLL01000021">
    <property type="protein sequence ID" value="SFC72519.1"/>
    <property type="molecule type" value="Genomic_DNA"/>
</dbReference>
<comment type="subcellular location">
    <subcellularLocation>
        <location evidence="1">Membrane</location>
        <topology evidence="1">Multi-pass membrane protein</topology>
    </subcellularLocation>
</comment>
<keyword evidence="2" id="KW-0813">Transport</keyword>
<evidence type="ECO:0000256" key="4">
    <source>
        <dbReference type="ARBA" id="ARBA00022741"/>
    </source>
</evidence>
<evidence type="ECO:0000313" key="10">
    <source>
        <dbReference type="Proteomes" id="UP000199577"/>
    </source>
</evidence>
<keyword evidence="4" id="KW-0547">Nucleotide-binding</keyword>
<keyword evidence="5" id="KW-0067">ATP-binding</keyword>
<keyword evidence="10" id="KW-1185">Reference proteome</keyword>
<evidence type="ECO:0000256" key="6">
    <source>
        <dbReference type="ARBA" id="ARBA00022989"/>
    </source>
</evidence>
<dbReference type="Pfam" id="PF07168">
    <property type="entry name" value="Ureide_permease"/>
    <property type="match status" value="2"/>
</dbReference>
<feature type="transmembrane region" description="Helical" evidence="8">
    <location>
        <begin position="168"/>
        <end position="189"/>
    </location>
</feature>
<feature type="transmembrane region" description="Helical" evidence="8">
    <location>
        <begin position="109"/>
        <end position="130"/>
    </location>
</feature>
<accession>A0A1I1LHK0</accession>
<dbReference type="RefSeq" id="WP_090974869.1">
    <property type="nucleotide sequence ID" value="NZ_FOLL01000021.1"/>
</dbReference>
<evidence type="ECO:0000256" key="5">
    <source>
        <dbReference type="ARBA" id="ARBA00022840"/>
    </source>
</evidence>
<keyword evidence="7 8" id="KW-0472">Membrane</keyword>
<evidence type="ECO:0000256" key="8">
    <source>
        <dbReference type="SAM" id="Phobius"/>
    </source>
</evidence>
<reference evidence="9 10" key="1">
    <citation type="submission" date="2016-10" db="EMBL/GenBank/DDBJ databases">
        <authorList>
            <person name="de Groot N.N."/>
        </authorList>
    </citation>
    <scope>NUCLEOTIDE SEQUENCE [LARGE SCALE GENOMIC DNA]</scope>
    <source>
        <strain evidence="9 10">DSM 22900</strain>
    </source>
</reference>
<dbReference type="GO" id="GO:0022857">
    <property type="term" value="F:transmembrane transporter activity"/>
    <property type="evidence" value="ECO:0007669"/>
    <property type="project" value="InterPro"/>
</dbReference>
<dbReference type="GO" id="GO:0016020">
    <property type="term" value="C:membrane"/>
    <property type="evidence" value="ECO:0007669"/>
    <property type="project" value="UniProtKB-SubCell"/>
</dbReference>
<feature type="transmembrane region" description="Helical" evidence="8">
    <location>
        <begin position="250"/>
        <end position="274"/>
    </location>
</feature>
<dbReference type="GO" id="GO:0005524">
    <property type="term" value="F:ATP binding"/>
    <property type="evidence" value="ECO:0007669"/>
    <property type="project" value="UniProtKB-KW"/>
</dbReference>
<evidence type="ECO:0000256" key="7">
    <source>
        <dbReference type="ARBA" id="ARBA00023136"/>
    </source>
</evidence>